<dbReference type="AlphaFoldDB" id="A0A9P3LIQ9"/>
<protein>
    <submittedName>
        <fullName evidence="1">Uncharacterized protein</fullName>
    </submittedName>
</protein>
<organism evidence="1 2">
    <name type="scientific">Phanerochaete sordida</name>
    <dbReference type="NCBI Taxonomy" id="48140"/>
    <lineage>
        <taxon>Eukaryota</taxon>
        <taxon>Fungi</taxon>
        <taxon>Dikarya</taxon>
        <taxon>Basidiomycota</taxon>
        <taxon>Agaricomycotina</taxon>
        <taxon>Agaricomycetes</taxon>
        <taxon>Polyporales</taxon>
        <taxon>Phanerochaetaceae</taxon>
        <taxon>Phanerochaete</taxon>
    </lineage>
</organism>
<sequence>MPSPQLPPVRQQSLGRVLFHTWRDKAQAVYHCITNHFVDDALEADELQRYKSKSSALLVEHVRRKFDGTMGTLQEAGIAYDPRVEGALVPYGGEARPTRKAQKAWQSLKQTVAEDADYVRVEEIAAERRRRRAADGLRLTQEAWRLHETFILGAHRYALRWRVVGKAVVFKVRWVRKVLKPLRGSQ</sequence>
<dbReference type="EMBL" id="BPQB01000059">
    <property type="protein sequence ID" value="GJE96433.1"/>
    <property type="molecule type" value="Genomic_DNA"/>
</dbReference>
<evidence type="ECO:0000313" key="1">
    <source>
        <dbReference type="EMBL" id="GJE96433.1"/>
    </source>
</evidence>
<dbReference type="OrthoDB" id="2796166at2759"/>
<name>A0A9P3LIQ9_9APHY</name>
<gene>
    <name evidence="1" type="ORF">PsYK624_126300</name>
</gene>
<accession>A0A9P3LIQ9</accession>
<comment type="caution">
    <text evidence="1">The sequence shown here is derived from an EMBL/GenBank/DDBJ whole genome shotgun (WGS) entry which is preliminary data.</text>
</comment>
<reference evidence="1 2" key="1">
    <citation type="submission" date="2021-08" db="EMBL/GenBank/DDBJ databases">
        <title>Draft Genome Sequence of Phanerochaete sordida strain YK-624.</title>
        <authorList>
            <person name="Mori T."/>
            <person name="Dohra H."/>
            <person name="Suzuki T."/>
            <person name="Kawagishi H."/>
            <person name="Hirai H."/>
        </authorList>
    </citation>
    <scope>NUCLEOTIDE SEQUENCE [LARGE SCALE GENOMIC DNA]</scope>
    <source>
        <strain evidence="1 2">YK-624</strain>
    </source>
</reference>
<dbReference type="Proteomes" id="UP000703269">
    <property type="component" value="Unassembled WGS sequence"/>
</dbReference>
<keyword evidence="2" id="KW-1185">Reference proteome</keyword>
<proteinExistence type="predicted"/>
<evidence type="ECO:0000313" key="2">
    <source>
        <dbReference type="Proteomes" id="UP000703269"/>
    </source>
</evidence>